<dbReference type="SMART" id="SM00014">
    <property type="entry name" value="acidPPc"/>
    <property type="match status" value="1"/>
</dbReference>
<evidence type="ECO:0000256" key="1">
    <source>
        <dbReference type="ARBA" id="ARBA00004477"/>
    </source>
</evidence>
<dbReference type="EMBL" id="KN880504">
    <property type="protein sequence ID" value="KIY68373.1"/>
    <property type="molecule type" value="Genomic_DNA"/>
</dbReference>
<feature type="region of interest" description="Disordered" evidence="8">
    <location>
        <begin position="475"/>
        <end position="499"/>
    </location>
</feature>
<protein>
    <recommendedName>
        <fullName evidence="10">Phosphatidic acid phosphatase type 2/haloperoxidase domain-containing protein</fullName>
    </recommendedName>
</protein>
<keyword evidence="3" id="KW-0378">Hydrolase</keyword>
<evidence type="ECO:0000313" key="12">
    <source>
        <dbReference type="Proteomes" id="UP000054007"/>
    </source>
</evidence>
<dbReference type="OrthoDB" id="301434at2759"/>
<dbReference type="Pfam" id="PF01569">
    <property type="entry name" value="PAP2"/>
    <property type="match status" value="1"/>
</dbReference>
<feature type="transmembrane region" description="Helical" evidence="9">
    <location>
        <begin position="161"/>
        <end position="179"/>
    </location>
</feature>
<evidence type="ECO:0000256" key="9">
    <source>
        <dbReference type="SAM" id="Phobius"/>
    </source>
</evidence>
<evidence type="ECO:0000256" key="2">
    <source>
        <dbReference type="ARBA" id="ARBA00022692"/>
    </source>
</evidence>
<keyword evidence="2 9" id="KW-0812">Transmembrane</keyword>
<dbReference type="AlphaFoldDB" id="A0A0D7BD03"/>
<dbReference type="STRING" id="1314674.A0A0D7BD03"/>
<feature type="compositionally biased region" description="Basic and acidic residues" evidence="8">
    <location>
        <begin position="488"/>
        <end position="499"/>
    </location>
</feature>
<feature type="compositionally biased region" description="Low complexity" evidence="8">
    <location>
        <begin position="1"/>
        <end position="21"/>
    </location>
</feature>
<feature type="transmembrane region" description="Helical" evidence="9">
    <location>
        <begin position="354"/>
        <end position="376"/>
    </location>
</feature>
<evidence type="ECO:0000256" key="6">
    <source>
        <dbReference type="ARBA" id="ARBA00023136"/>
    </source>
</evidence>
<keyword evidence="4" id="KW-0256">Endoplasmic reticulum</keyword>
<comment type="similarity">
    <text evidence="7">Belongs to the type 2 lipid phosphate phosphatase family.</text>
</comment>
<feature type="transmembrane region" description="Helical" evidence="9">
    <location>
        <begin position="191"/>
        <end position="211"/>
    </location>
</feature>
<reference evidence="11 12" key="1">
    <citation type="journal article" date="2015" name="Fungal Genet. Biol.">
        <title>Evolution of novel wood decay mechanisms in Agaricales revealed by the genome sequences of Fistulina hepatica and Cylindrobasidium torrendii.</title>
        <authorList>
            <person name="Floudas D."/>
            <person name="Held B.W."/>
            <person name="Riley R."/>
            <person name="Nagy L.G."/>
            <person name="Koehler G."/>
            <person name="Ransdell A.S."/>
            <person name="Younus H."/>
            <person name="Chow J."/>
            <person name="Chiniquy J."/>
            <person name="Lipzen A."/>
            <person name="Tritt A."/>
            <person name="Sun H."/>
            <person name="Haridas S."/>
            <person name="LaButti K."/>
            <person name="Ohm R.A."/>
            <person name="Kues U."/>
            <person name="Blanchette R.A."/>
            <person name="Grigoriev I.V."/>
            <person name="Minto R.E."/>
            <person name="Hibbett D.S."/>
        </authorList>
    </citation>
    <scope>NUCLEOTIDE SEQUENCE [LARGE SCALE GENOMIC DNA]</scope>
    <source>
        <strain evidence="11 12">FP15055 ss-10</strain>
    </source>
</reference>
<feature type="transmembrane region" description="Helical" evidence="9">
    <location>
        <begin position="82"/>
        <end position="103"/>
    </location>
</feature>
<dbReference type="GO" id="GO:0042392">
    <property type="term" value="F:sphingosine-1-phosphate phosphatase activity"/>
    <property type="evidence" value="ECO:0007669"/>
    <property type="project" value="TreeGrafter"/>
</dbReference>
<dbReference type="PANTHER" id="PTHR14969:SF28">
    <property type="entry name" value="DIHYDROSPHINGOSINE 1-PHOSPHATE PHOSPHATASE LCB3-RELATED"/>
    <property type="match status" value="1"/>
</dbReference>
<gene>
    <name evidence="11" type="ORF">CYLTODRAFT_421694</name>
</gene>
<evidence type="ECO:0000256" key="5">
    <source>
        <dbReference type="ARBA" id="ARBA00022989"/>
    </source>
</evidence>
<evidence type="ECO:0000313" key="11">
    <source>
        <dbReference type="EMBL" id="KIY68373.1"/>
    </source>
</evidence>
<dbReference type="CDD" id="cd03388">
    <property type="entry name" value="PAP2_SPPase1"/>
    <property type="match status" value="1"/>
</dbReference>
<dbReference type="Proteomes" id="UP000054007">
    <property type="component" value="Unassembled WGS sequence"/>
</dbReference>
<name>A0A0D7BD03_9AGAR</name>
<evidence type="ECO:0000256" key="4">
    <source>
        <dbReference type="ARBA" id="ARBA00022824"/>
    </source>
</evidence>
<dbReference type="InterPro" id="IPR000326">
    <property type="entry name" value="PAP2/HPO"/>
</dbReference>
<dbReference type="GO" id="GO:0005789">
    <property type="term" value="C:endoplasmic reticulum membrane"/>
    <property type="evidence" value="ECO:0007669"/>
    <property type="project" value="UniProtKB-SubCell"/>
</dbReference>
<dbReference type="PANTHER" id="PTHR14969">
    <property type="entry name" value="SPHINGOSINE-1-PHOSPHATE PHOSPHOHYDROLASE"/>
    <property type="match status" value="1"/>
</dbReference>
<keyword evidence="5 9" id="KW-1133">Transmembrane helix</keyword>
<feature type="domain" description="Phosphatidic acid phosphatase type 2/haloperoxidase" evidence="10">
    <location>
        <begin position="115"/>
        <end position="235"/>
    </location>
</feature>
<accession>A0A0D7BD03</accession>
<feature type="region of interest" description="Disordered" evidence="8">
    <location>
        <begin position="1"/>
        <end position="24"/>
    </location>
</feature>
<feature type="transmembrane region" description="Helical" evidence="9">
    <location>
        <begin position="110"/>
        <end position="128"/>
    </location>
</feature>
<evidence type="ECO:0000256" key="7">
    <source>
        <dbReference type="ARBA" id="ARBA00038324"/>
    </source>
</evidence>
<feature type="transmembrane region" description="Helical" evidence="9">
    <location>
        <begin position="231"/>
        <end position="248"/>
    </location>
</feature>
<sequence>MVFSPSPSPLSSRAPSPAPSFSDEKDGAAIYEVGTQPMEAYQTTLAPWRAAVRSRIVARVAEESKTIARLQSVIRTPWLDSYFVYTSSLGTHTFFMTMLPGLVFFGYADIGLELTIILALGVYLASFFKDLFCSPRPFAPPVTRLTIGTHHLEYGFPSTHSTNSVSIALIFFAKVYLAAHAEEPSISMQTFWMLLAGLLFYTFSIVFGRIYTAMHSFTDCVMGVSLGTFIWWAWSSFPGIPLGGIMLARGLGVGKVVDDWVTSGGLEVPVILSSILLLAVNQHPQPADDCPCFEDAIAFGSVMLGLFIGKWGVSYWGIDQYHRAAVVQPGSGWIYDNATEEWMVVERGVHDITLWWSVAVLKMVIGISVIIIWRILAKSLLHITLPPMYRFLAKAFELPNRRFYTPATDYKNVPSEFANGNGLRAIPSVIDLSGMLEQENGGGDVGYVSGVGYNHAGKRMGQTLKPRNEKVRFASGLSKSYTPQEEEKDQRDDEKEEEVKHYDADVLTKVVVYAGIALLATQVLPVMFDMVGLGVRSWIEV</sequence>
<keyword evidence="6 9" id="KW-0472">Membrane</keyword>
<dbReference type="SUPFAM" id="SSF48317">
    <property type="entry name" value="Acid phosphatase/Vanadium-dependent haloperoxidase"/>
    <property type="match status" value="1"/>
</dbReference>
<dbReference type="InterPro" id="IPR036938">
    <property type="entry name" value="PAP2/HPO_sf"/>
</dbReference>
<evidence type="ECO:0000256" key="8">
    <source>
        <dbReference type="SAM" id="MobiDB-lite"/>
    </source>
</evidence>
<feature type="transmembrane region" description="Helical" evidence="9">
    <location>
        <begin position="260"/>
        <end position="280"/>
    </location>
</feature>
<evidence type="ECO:0000256" key="3">
    <source>
        <dbReference type="ARBA" id="ARBA00022801"/>
    </source>
</evidence>
<comment type="subcellular location">
    <subcellularLocation>
        <location evidence="1">Endoplasmic reticulum membrane</location>
        <topology evidence="1">Multi-pass membrane protein</topology>
    </subcellularLocation>
</comment>
<organism evidence="11 12">
    <name type="scientific">Cylindrobasidium torrendii FP15055 ss-10</name>
    <dbReference type="NCBI Taxonomy" id="1314674"/>
    <lineage>
        <taxon>Eukaryota</taxon>
        <taxon>Fungi</taxon>
        <taxon>Dikarya</taxon>
        <taxon>Basidiomycota</taxon>
        <taxon>Agaricomycotina</taxon>
        <taxon>Agaricomycetes</taxon>
        <taxon>Agaricomycetidae</taxon>
        <taxon>Agaricales</taxon>
        <taxon>Marasmiineae</taxon>
        <taxon>Physalacriaceae</taxon>
        <taxon>Cylindrobasidium</taxon>
    </lineage>
</organism>
<keyword evidence="12" id="KW-1185">Reference proteome</keyword>
<proteinExistence type="inferred from homology"/>
<dbReference type="Gene3D" id="1.20.144.10">
    <property type="entry name" value="Phosphatidic acid phosphatase type 2/haloperoxidase"/>
    <property type="match status" value="1"/>
</dbReference>
<evidence type="ECO:0000259" key="10">
    <source>
        <dbReference type="SMART" id="SM00014"/>
    </source>
</evidence>